<proteinExistence type="predicted"/>
<dbReference type="OrthoDB" id="2142759at2759"/>
<evidence type="ECO:0000313" key="4">
    <source>
        <dbReference type="EMBL" id="KDQ20400.1"/>
    </source>
</evidence>
<dbReference type="InParanoid" id="A0A067N0E1"/>
<sequence length="285" mass="31579">MSSDYQVRKVSDKCVGEYRNVFVFSGASGALLAGIWQNGGVTVDMFYEMLDSVLVFDTRSTGARWAIFNESGERLLRSDASILLVGIYHINCSDGTPCAVTPTDAQHHPRVKSVGGSAAPHVTFKTRLLERDQGCVLSGHLARGEGAPFTAIHVFPVARQIDWEERGYANYIQDTHPSIGENKIHSVQNGMLLRADIASAWDTYMLAVHPETHKLIYFTRFMSTPHDGQVINFDHCAAHERPLDCLLREHWRQCLLANVKAAGSKPEDFDIDSDPGEADFQDGAE</sequence>
<dbReference type="InterPro" id="IPR057203">
    <property type="entry name" value="DUF7881"/>
</dbReference>
<dbReference type="HOGENOM" id="CLU_055165_0_0_1"/>
<reference evidence="5" key="1">
    <citation type="journal article" date="2014" name="Proc. Natl. Acad. Sci. U.S.A.">
        <title>Extensive sampling of basidiomycete genomes demonstrates inadequacy of the white-rot/brown-rot paradigm for wood decay fungi.</title>
        <authorList>
            <person name="Riley R."/>
            <person name="Salamov A.A."/>
            <person name="Brown D.W."/>
            <person name="Nagy L.G."/>
            <person name="Floudas D."/>
            <person name="Held B.W."/>
            <person name="Levasseur A."/>
            <person name="Lombard V."/>
            <person name="Morin E."/>
            <person name="Otillar R."/>
            <person name="Lindquist E.A."/>
            <person name="Sun H."/>
            <person name="LaButti K.M."/>
            <person name="Schmutz J."/>
            <person name="Jabbour D."/>
            <person name="Luo H."/>
            <person name="Baker S.E."/>
            <person name="Pisabarro A.G."/>
            <person name="Walton J.D."/>
            <person name="Blanchette R.A."/>
            <person name="Henrissat B."/>
            <person name="Martin F."/>
            <person name="Cullen D."/>
            <person name="Hibbett D.S."/>
            <person name="Grigoriev I.V."/>
        </authorList>
    </citation>
    <scope>NUCLEOTIDE SEQUENCE [LARGE SCALE GENOMIC DNA]</scope>
    <source>
        <strain evidence="5">FD-172 SS1</strain>
    </source>
</reference>
<organism evidence="4 5">
    <name type="scientific">Botryobasidium botryosum (strain FD-172 SS1)</name>
    <dbReference type="NCBI Taxonomy" id="930990"/>
    <lineage>
        <taxon>Eukaryota</taxon>
        <taxon>Fungi</taxon>
        <taxon>Dikarya</taxon>
        <taxon>Basidiomycota</taxon>
        <taxon>Agaricomycotina</taxon>
        <taxon>Agaricomycetes</taxon>
        <taxon>Cantharellales</taxon>
        <taxon>Botryobasidiaceae</taxon>
        <taxon>Botryobasidium</taxon>
    </lineage>
</organism>
<evidence type="ECO:0000313" key="5">
    <source>
        <dbReference type="Proteomes" id="UP000027195"/>
    </source>
</evidence>
<dbReference type="Pfam" id="PF25324">
    <property type="entry name" value="DUF7881"/>
    <property type="match status" value="1"/>
</dbReference>
<gene>
    <name evidence="4" type="ORF">BOTBODRAFT_169157</name>
</gene>
<protein>
    <submittedName>
        <fullName evidence="4">Uncharacterized protein</fullName>
    </submittedName>
</protein>
<accession>A0A067N0E1</accession>
<feature type="domain" description="HNH nuclease" evidence="2">
    <location>
        <begin position="135"/>
        <end position="208"/>
    </location>
</feature>
<evidence type="ECO:0000259" key="2">
    <source>
        <dbReference type="Pfam" id="PF13391"/>
    </source>
</evidence>
<dbReference type="AlphaFoldDB" id="A0A067N0E1"/>
<feature type="region of interest" description="Disordered" evidence="1">
    <location>
        <begin position="265"/>
        <end position="285"/>
    </location>
</feature>
<feature type="compositionally biased region" description="Acidic residues" evidence="1">
    <location>
        <begin position="269"/>
        <end position="285"/>
    </location>
</feature>
<evidence type="ECO:0000256" key="1">
    <source>
        <dbReference type="SAM" id="MobiDB-lite"/>
    </source>
</evidence>
<keyword evidence="5" id="KW-1185">Reference proteome</keyword>
<dbReference type="InterPro" id="IPR003615">
    <property type="entry name" value="HNH_nuc"/>
</dbReference>
<dbReference type="EMBL" id="KL198017">
    <property type="protein sequence ID" value="KDQ20400.1"/>
    <property type="molecule type" value="Genomic_DNA"/>
</dbReference>
<name>A0A067N0E1_BOTB1</name>
<evidence type="ECO:0000259" key="3">
    <source>
        <dbReference type="Pfam" id="PF25324"/>
    </source>
</evidence>
<dbReference type="Pfam" id="PF13391">
    <property type="entry name" value="HNH_2"/>
    <property type="match status" value="1"/>
</dbReference>
<feature type="domain" description="DUF7881" evidence="3">
    <location>
        <begin position="18"/>
        <end position="94"/>
    </location>
</feature>
<dbReference type="Proteomes" id="UP000027195">
    <property type="component" value="Unassembled WGS sequence"/>
</dbReference>